<dbReference type="GO" id="GO:0055052">
    <property type="term" value="C:ATP-binding cassette (ABC) transporter complex, substrate-binding subunit-containing"/>
    <property type="evidence" value="ECO:0007669"/>
    <property type="project" value="TreeGrafter"/>
</dbReference>
<dbReference type="AlphaFoldDB" id="X1CUJ0"/>
<protein>
    <recommendedName>
        <fullName evidence="1">ABC transporter domain-containing protein</fullName>
    </recommendedName>
</protein>
<dbReference type="InterPro" id="IPR003439">
    <property type="entry name" value="ABC_transporter-like_ATP-bd"/>
</dbReference>
<dbReference type="GO" id="GO:0016887">
    <property type="term" value="F:ATP hydrolysis activity"/>
    <property type="evidence" value="ECO:0007669"/>
    <property type="project" value="InterPro"/>
</dbReference>
<dbReference type="GO" id="GO:0005524">
    <property type="term" value="F:ATP binding"/>
    <property type="evidence" value="ECO:0007669"/>
    <property type="project" value="InterPro"/>
</dbReference>
<gene>
    <name evidence="2" type="ORF">S01H4_26829</name>
</gene>
<dbReference type="PANTHER" id="PTHR43875">
    <property type="entry name" value="MALTODEXTRIN IMPORT ATP-BINDING PROTEIN MSMX"/>
    <property type="match status" value="1"/>
</dbReference>
<dbReference type="InterPro" id="IPR047641">
    <property type="entry name" value="ABC_transpr_MalK/UgpC-like"/>
</dbReference>
<dbReference type="PANTHER" id="PTHR43875:SF1">
    <property type="entry name" value="OSMOPROTECTIVE COMPOUNDS UPTAKE ATP-BINDING PROTEIN GGTA"/>
    <property type="match status" value="1"/>
</dbReference>
<dbReference type="InterPro" id="IPR027417">
    <property type="entry name" value="P-loop_NTPase"/>
</dbReference>
<accession>X1CUJ0</accession>
<comment type="caution">
    <text evidence="2">The sequence shown here is derived from an EMBL/GenBank/DDBJ whole genome shotgun (WGS) entry which is preliminary data.</text>
</comment>
<reference evidence="2" key="1">
    <citation type="journal article" date="2014" name="Front. Microbiol.">
        <title>High frequency of phylogenetically diverse reductive dehalogenase-homologous genes in deep subseafloor sedimentary metagenomes.</title>
        <authorList>
            <person name="Kawai M."/>
            <person name="Futagami T."/>
            <person name="Toyoda A."/>
            <person name="Takaki Y."/>
            <person name="Nishi S."/>
            <person name="Hori S."/>
            <person name="Arai W."/>
            <person name="Tsubouchi T."/>
            <person name="Morono Y."/>
            <person name="Uchiyama I."/>
            <person name="Ito T."/>
            <person name="Fujiyama A."/>
            <person name="Inagaki F."/>
            <person name="Takami H."/>
        </authorList>
    </citation>
    <scope>NUCLEOTIDE SEQUENCE</scope>
    <source>
        <strain evidence="2">Expedition CK06-06</strain>
    </source>
</reference>
<proteinExistence type="predicted"/>
<evidence type="ECO:0000259" key="1">
    <source>
        <dbReference type="Pfam" id="PF00005"/>
    </source>
</evidence>
<sequence>MEVKLKDLSKDFGKVKAVNNFSLEINDGEFVALLGPSGCGKTTTLLMIAGIYKPTTGGIYFGDKIVNEVLPKDRKIGMVFQSYALYPHMTAFDNITFPIKPATNRFTGRLYSSSDELYC</sequence>
<feature type="domain" description="ABC transporter" evidence="1">
    <location>
        <begin position="18"/>
        <end position="102"/>
    </location>
</feature>
<evidence type="ECO:0000313" key="2">
    <source>
        <dbReference type="EMBL" id="GAG87866.1"/>
    </source>
</evidence>
<dbReference type="SUPFAM" id="SSF52540">
    <property type="entry name" value="P-loop containing nucleoside triphosphate hydrolases"/>
    <property type="match status" value="1"/>
</dbReference>
<dbReference type="Gene3D" id="3.40.50.300">
    <property type="entry name" value="P-loop containing nucleotide triphosphate hydrolases"/>
    <property type="match status" value="1"/>
</dbReference>
<dbReference type="Pfam" id="PF00005">
    <property type="entry name" value="ABC_tran"/>
    <property type="match status" value="1"/>
</dbReference>
<name>X1CUJ0_9ZZZZ</name>
<dbReference type="EMBL" id="BART01012993">
    <property type="protein sequence ID" value="GAG87866.1"/>
    <property type="molecule type" value="Genomic_DNA"/>
</dbReference>
<organism evidence="2">
    <name type="scientific">marine sediment metagenome</name>
    <dbReference type="NCBI Taxonomy" id="412755"/>
    <lineage>
        <taxon>unclassified sequences</taxon>
        <taxon>metagenomes</taxon>
        <taxon>ecological metagenomes</taxon>
    </lineage>
</organism>